<dbReference type="EMBL" id="CP020925">
    <property type="protein sequence ID" value="ATP17221.1"/>
    <property type="molecule type" value="Genomic_DNA"/>
</dbReference>
<accession>A0A085K0E0</accession>
<evidence type="ECO:0000313" key="2">
    <source>
        <dbReference type="Proteomes" id="UP000037029"/>
    </source>
</evidence>
<protein>
    <submittedName>
        <fullName evidence="1">Uncharacterized protein</fullName>
    </submittedName>
</protein>
<dbReference type="Proteomes" id="UP000037029">
    <property type="component" value="Chromosome"/>
</dbReference>
<sequence length="100" mass="11529">MRYRLLRDDDRSVATTSEDLEGELAATTWARAWLEDHADHDRYRLEPMGGSRPMLMIRTVAGHGTLFRLLQRRNAPELAERRANFASGRGTTLFVDRAER</sequence>
<evidence type="ECO:0000313" key="1">
    <source>
        <dbReference type="EMBL" id="ATP17221.1"/>
    </source>
</evidence>
<name>A0A085K0E0_SPHYA</name>
<reference evidence="1 2" key="1">
    <citation type="submission" date="2017-04" db="EMBL/GenBank/DDBJ databases">
        <title>Characterization, genome and methylation analysis of a phthalic acid esters degrading strain Sphingobium yanoikuyae SHJ.</title>
        <authorList>
            <person name="Feng L."/>
        </authorList>
    </citation>
    <scope>NUCLEOTIDE SEQUENCE [LARGE SCALE GENOMIC DNA]</scope>
    <source>
        <strain evidence="1 2">SHJ</strain>
    </source>
</reference>
<proteinExistence type="predicted"/>
<dbReference type="AlphaFoldDB" id="A0A085K0E0"/>
<organism evidence="1 2">
    <name type="scientific">Sphingobium yanoikuyae</name>
    <name type="common">Sphingomonas yanoikuyae</name>
    <dbReference type="NCBI Taxonomy" id="13690"/>
    <lineage>
        <taxon>Bacteria</taxon>
        <taxon>Pseudomonadati</taxon>
        <taxon>Pseudomonadota</taxon>
        <taxon>Alphaproteobacteria</taxon>
        <taxon>Sphingomonadales</taxon>
        <taxon>Sphingomonadaceae</taxon>
        <taxon>Sphingobium</taxon>
    </lineage>
</organism>
<gene>
    <name evidence="1" type="ORF">BV87_01635</name>
</gene>